<keyword evidence="1" id="KW-0175">Coiled coil</keyword>
<feature type="coiled-coil region" evidence="1">
    <location>
        <begin position="340"/>
        <end position="381"/>
    </location>
</feature>
<reference evidence="3" key="1">
    <citation type="submission" date="2016-12" db="EMBL/GenBank/DDBJ databases">
        <title>Comparative genomics of four Isosphaeraceae planctomycetes: a common pool of plasmids and glycoside hydrolase genes.</title>
        <authorList>
            <person name="Ivanova A."/>
        </authorList>
    </citation>
    <scope>NUCLEOTIDE SEQUENCE [LARGE SCALE GENOMIC DNA]</scope>
    <source>
        <strain evidence="3">PX4</strain>
    </source>
</reference>
<proteinExistence type="predicted"/>
<evidence type="ECO:0000313" key="2">
    <source>
        <dbReference type="EMBL" id="APW63209.1"/>
    </source>
</evidence>
<evidence type="ECO:0000313" key="3">
    <source>
        <dbReference type="Proteomes" id="UP000186309"/>
    </source>
</evidence>
<protein>
    <submittedName>
        <fullName evidence="2">Uncharacterized protein</fullName>
    </submittedName>
</protein>
<dbReference type="OrthoDB" id="9781481at2"/>
<keyword evidence="3" id="KW-1185">Reference proteome</keyword>
<dbReference type="EMBL" id="CP019082">
    <property type="protein sequence ID" value="APW63209.1"/>
    <property type="molecule type" value="Genomic_DNA"/>
</dbReference>
<evidence type="ECO:0000256" key="1">
    <source>
        <dbReference type="SAM" id="Coils"/>
    </source>
</evidence>
<gene>
    <name evidence="2" type="ORF">BSF38_04773</name>
</gene>
<sequence length="697" mass="77992">MSNCHIGYVLGYVDFIHEAALWGRIRPLVMVKKRAADGEWKVDRSCEPGEFGATRLVFWPVIPREQAHLVHRYVRFKVEPNEKPRDPERERDEFVVAEERWNGSMRRVVSPLGLTILPENSIIDSERAVDPRSGLRSQSTVYRRKMNGTLIDGPWRVVDISDPARLCLQPREDDHVVEYTLGRLNQETYHVWDDEYGVNQAVLLTEPAKTDGRVIDHLTESGLADWLIRVFKRDKPFLTSLDRASPGWRGRIGELLETATDPVLRKLNEQRFARLDSALKALAVDESRSDDLVEMPRFKEILDAAINRKIASERGQIEAAAQEQACDALGRLGQERELAVAQAEREKQAILRELDKIRAAVADAERLRDNAQAEAQRDESSIRAAANHLVEARERIIRDFSAFHGLIESMWTSGGGSSARPLVAKTLNVPSSTRPTVVPEGPAIDDPNVFLADRLGPTMGWWGAEATRLQVKRLHAALVSCRWVATPCPSWGVAYAEAIGACARHRIVAAEPTWLSFSDAWGGEVEDFWREAVERHDELHLLIFADADRALVQCWARPLLDIVSGLRSTLPSGLAWPENLRLIACPSADEAALPVPDWVVAHWAGVRAAQGTRPDEAITPGHVPFAVWSRWGMAQRGSSRLSPGLGVAARSAALDRSALTETFRRLEPDDDPEQAKQIAREIREVNARMIFARGARA</sequence>
<dbReference type="Proteomes" id="UP000186309">
    <property type="component" value="Chromosome"/>
</dbReference>
<dbReference type="STRING" id="1387353.BSF38_04773"/>
<dbReference type="KEGG" id="pbor:BSF38_04773"/>
<organism evidence="2 3">
    <name type="scientific">Paludisphaera borealis</name>
    <dbReference type="NCBI Taxonomy" id="1387353"/>
    <lineage>
        <taxon>Bacteria</taxon>
        <taxon>Pseudomonadati</taxon>
        <taxon>Planctomycetota</taxon>
        <taxon>Planctomycetia</taxon>
        <taxon>Isosphaerales</taxon>
        <taxon>Isosphaeraceae</taxon>
        <taxon>Paludisphaera</taxon>
    </lineage>
</organism>
<name>A0A1U7CWE2_9BACT</name>
<accession>A0A1U7CWE2</accession>
<dbReference type="AlphaFoldDB" id="A0A1U7CWE2"/>